<dbReference type="EMBL" id="WJXB01000002">
    <property type="protein sequence ID" value="MRN52589.1"/>
    <property type="molecule type" value="Genomic_DNA"/>
</dbReference>
<reference evidence="4 5" key="1">
    <citation type="submission" date="2019-11" db="EMBL/GenBank/DDBJ databases">
        <title>Paenibacillus monticola sp. nov., a novel PGPR strain isolated from mountain sample in China.</title>
        <authorList>
            <person name="Zhao Q."/>
            <person name="Li H.-P."/>
            <person name="Zhang J.-L."/>
        </authorList>
    </citation>
    <scope>NUCLEOTIDE SEQUENCE [LARGE SCALE GENOMIC DNA]</scope>
    <source>
        <strain evidence="4 5">LC-T2</strain>
    </source>
</reference>
<protein>
    <submittedName>
        <fullName evidence="4">Methyltransferase domain-containing protein</fullName>
    </submittedName>
</protein>
<dbReference type="Pfam" id="PF13649">
    <property type="entry name" value="Methyltransf_25"/>
    <property type="match status" value="1"/>
</dbReference>
<evidence type="ECO:0000256" key="2">
    <source>
        <dbReference type="ARBA" id="ARBA00022679"/>
    </source>
</evidence>
<dbReference type="Gene3D" id="3.40.50.150">
    <property type="entry name" value="Vaccinia Virus protein VP39"/>
    <property type="match status" value="1"/>
</dbReference>
<dbReference type="Proteomes" id="UP000463051">
    <property type="component" value="Unassembled WGS sequence"/>
</dbReference>
<dbReference type="GO" id="GO:0008168">
    <property type="term" value="F:methyltransferase activity"/>
    <property type="evidence" value="ECO:0007669"/>
    <property type="project" value="UniProtKB-KW"/>
</dbReference>
<keyword evidence="2 4" id="KW-0808">Transferase</keyword>
<dbReference type="RefSeq" id="WP_154117596.1">
    <property type="nucleotide sequence ID" value="NZ_WJXB01000002.1"/>
</dbReference>
<sequence>MAAKDYGMELFKGTASYYSRYRPLYPSSLVRYLVDQFALDGAGRMLDLGCGSGQFALRFTDWFQQIMGLDTESEMLDEAKRLATEFRVDNIQWLNGKAEDITAEFGEFRLVTIAKAFHWMDRDRVLDLLYNNVASNGGIAIIDNSHKKEEPQSWQQKVNEVVRRWLGEERIAGNSTFTPPGENYEDILSRSPFKRVESHSLPSYTHIWTIDSIIGNLYSTSFASRRLLGNNVDLFENDMRQTLDDFSTTGLFQEELSVDIILAYKE</sequence>
<name>A0A7X2H2X9_9BACL</name>
<organism evidence="4 5">
    <name type="scientific">Paenibacillus monticola</name>
    <dbReference type="NCBI Taxonomy" id="2666075"/>
    <lineage>
        <taxon>Bacteria</taxon>
        <taxon>Bacillati</taxon>
        <taxon>Bacillota</taxon>
        <taxon>Bacilli</taxon>
        <taxon>Bacillales</taxon>
        <taxon>Paenibacillaceae</taxon>
        <taxon>Paenibacillus</taxon>
    </lineage>
</organism>
<feature type="domain" description="Methyltransferase" evidence="3">
    <location>
        <begin position="46"/>
        <end position="134"/>
    </location>
</feature>
<dbReference type="CDD" id="cd02440">
    <property type="entry name" value="AdoMet_MTases"/>
    <property type="match status" value="1"/>
</dbReference>
<keyword evidence="1 4" id="KW-0489">Methyltransferase</keyword>
<comment type="caution">
    <text evidence="4">The sequence shown here is derived from an EMBL/GenBank/DDBJ whole genome shotgun (WGS) entry which is preliminary data.</text>
</comment>
<dbReference type="SUPFAM" id="SSF53335">
    <property type="entry name" value="S-adenosyl-L-methionine-dependent methyltransferases"/>
    <property type="match status" value="1"/>
</dbReference>
<evidence type="ECO:0000256" key="1">
    <source>
        <dbReference type="ARBA" id="ARBA00022603"/>
    </source>
</evidence>
<dbReference type="InterPro" id="IPR051052">
    <property type="entry name" value="Diverse_substrate_MTase"/>
</dbReference>
<accession>A0A7X2H2X9</accession>
<dbReference type="PANTHER" id="PTHR44942">
    <property type="entry name" value="METHYLTRANSF_11 DOMAIN-CONTAINING PROTEIN"/>
    <property type="match status" value="1"/>
</dbReference>
<proteinExistence type="predicted"/>
<dbReference type="GO" id="GO:0032259">
    <property type="term" value="P:methylation"/>
    <property type="evidence" value="ECO:0007669"/>
    <property type="project" value="UniProtKB-KW"/>
</dbReference>
<evidence type="ECO:0000313" key="5">
    <source>
        <dbReference type="Proteomes" id="UP000463051"/>
    </source>
</evidence>
<dbReference type="AlphaFoldDB" id="A0A7X2H2X9"/>
<gene>
    <name evidence="4" type="ORF">GJB61_06215</name>
</gene>
<evidence type="ECO:0000313" key="4">
    <source>
        <dbReference type="EMBL" id="MRN52589.1"/>
    </source>
</evidence>
<keyword evidence="5" id="KW-1185">Reference proteome</keyword>
<dbReference type="InterPro" id="IPR029063">
    <property type="entry name" value="SAM-dependent_MTases_sf"/>
</dbReference>
<dbReference type="InterPro" id="IPR041698">
    <property type="entry name" value="Methyltransf_25"/>
</dbReference>
<evidence type="ECO:0000259" key="3">
    <source>
        <dbReference type="Pfam" id="PF13649"/>
    </source>
</evidence>
<dbReference type="PANTHER" id="PTHR44942:SF4">
    <property type="entry name" value="METHYLTRANSFERASE TYPE 11 DOMAIN-CONTAINING PROTEIN"/>
    <property type="match status" value="1"/>
</dbReference>